<gene>
    <name evidence="1" type="ORF">Pdsh_07615</name>
</gene>
<dbReference type="Proteomes" id="UP000196694">
    <property type="component" value="Unassembled WGS sequence"/>
</dbReference>
<dbReference type="AlphaFoldDB" id="A0A211YN08"/>
<dbReference type="RefSeq" id="WP_055407479.1">
    <property type="nucleotide sequence ID" value="NZ_CP013011.1"/>
</dbReference>
<comment type="caution">
    <text evidence="1">The sequence shown here is derived from an EMBL/GenBank/DDBJ whole genome shotgun (WGS) entry which is preliminary data.</text>
</comment>
<dbReference type="GeneID" id="26098539"/>
<evidence type="ECO:0000313" key="1">
    <source>
        <dbReference type="EMBL" id="OWJ54341.1"/>
    </source>
</evidence>
<proteinExistence type="predicted"/>
<keyword evidence="2" id="KW-1185">Reference proteome</keyword>
<sequence>MATKCCRGDYPPEACRLIEALLKGYSKYFSNDVLNSDGRRLLERLVRLLLETNPGLRRLVYRVRRNPTLEMILRLAEEFYLCDARALAAEALGLYQPYTYSVKSIYGRTQNDGWLLG</sequence>
<reference evidence="1 2" key="1">
    <citation type="submission" date="2017-05" db="EMBL/GenBank/DDBJ databases">
        <title>The draft genome of the hyperthermophilic archaeon 'Pyrodictium delaneyi strain Hulk', an iron and nitrate reducer, reveals the capacity for sulfate reduction.</title>
        <authorList>
            <person name="Demey L.M."/>
            <person name="Miller C."/>
            <person name="Manzella M."/>
            <person name="Reguera G."/>
            <person name="Kashefi K."/>
        </authorList>
    </citation>
    <scope>NUCLEOTIDE SEQUENCE [LARGE SCALE GENOMIC DNA]</scope>
    <source>
        <strain evidence="1 2">Hulk</strain>
    </source>
</reference>
<accession>A0A211YN08</accession>
<protein>
    <submittedName>
        <fullName evidence="1">Uncharacterized protein</fullName>
    </submittedName>
</protein>
<dbReference type="EMBL" id="NCQP01000006">
    <property type="protein sequence ID" value="OWJ54341.1"/>
    <property type="molecule type" value="Genomic_DNA"/>
</dbReference>
<organism evidence="1 2">
    <name type="scientific">Pyrodictium delaneyi</name>
    <dbReference type="NCBI Taxonomy" id="1273541"/>
    <lineage>
        <taxon>Archaea</taxon>
        <taxon>Thermoproteota</taxon>
        <taxon>Thermoprotei</taxon>
        <taxon>Desulfurococcales</taxon>
        <taxon>Pyrodictiaceae</taxon>
        <taxon>Pyrodictium</taxon>
    </lineage>
</organism>
<name>A0A211YN08_9CREN</name>
<evidence type="ECO:0000313" key="2">
    <source>
        <dbReference type="Proteomes" id="UP000196694"/>
    </source>
</evidence>